<organism evidence="1">
    <name type="scientific">Anguilla anguilla</name>
    <name type="common">European freshwater eel</name>
    <name type="synonym">Muraena anguilla</name>
    <dbReference type="NCBI Taxonomy" id="7936"/>
    <lineage>
        <taxon>Eukaryota</taxon>
        <taxon>Metazoa</taxon>
        <taxon>Chordata</taxon>
        <taxon>Craniata</taxon>
        <taxon>Vertebrata</taxon>
        <taxon>Euteleostomi</taxon>
        <taxon>Actinopterygii</taxon>
        <taxon>Neopterygii</taxon>
        <taxon>Teleostei</taxon>
        <taxon>Anguilliformes</taxon>
        <taxon>Anguillidae</taxon>
        <taxon>Anguilla</taxon>
    </lineage>
</organism>
<reference evidence="1" key="1">
    <citation type="submission" date="2014-11" db="EMBL/GenBank/DDBJ databases">
        <authorList>
            <person name="Amaro Gonzalez C."/>
        </authorList>
    </citation>
    <scope>NUCLEOTIDE SEQUENCE</scope>
</reference>
<dbReference type="EMBL" id="GBXM01003482">
    <property type="protein sequence ID" value="JAI05096.1"/>
    <property type="molecule type" value="Transcribed_RNA"/>
</dbReference>
<accession>A0A0E9XTA8</accession>
<dbReference type="AlphaFoldDB" id="A0A0E9XTA8"/>
<protein>
    <submittedName>
        <fullName evidence="1">Uncharacterized protein</fullName>
    </submittedName>
</protein>
<sequence length="50" mass="5856">METGIQKLKREELDLGRKTCIRLLFNLRHIVWKGIKTMLPPCGNPTMLVY</sequence>
<proteinExistence type="predicted"/>
<reference evidence="1" key="2">
    <citation type="journal article" date="2015" name="Fish Shellfish Immunol.">
        <title>Early steps in the European eel (Anguilla anguilla)-Vibrio vulnificus interaction in the gills: Role of the RtxA13 toxin.</title>
        <authorList>
            <person name="Callol A."/>
            <person name="Pajuelo D."/>
            <person name="Ebbesson L."/>
            <person name="Teles M."/>
            <person name="MacKenzie S."/>
            <person name="Amaro C."/>
        </authorList>
    </citation>
    <scope>NUCLEOTIDE SEQUENCE</scope>
</reference>
<name>A0A0E9XTA8_ANGAN</name>
<evidence type="ECO:0000313" key="1">
    <source>
        <dbReference type="EMBL" id="JAI05096.1"/>
    </source>
</evidence>